<keyword evidence="2" id="KW-1185">Reference proteome</keyword>
<dbReference type="Proteomes" id="UP000296159">
    <property type="component" value="Unassembled WGS sequence"/>
</dbReference>
<organism evidence="1 2">
    <name type="scientific">Brenneria corticis</name>
    <dbReference type="NCBI Taxonomy" id="2173106"/>
    <lineage>
        <taxon>Bacteria</taxon>
        <taxon>Pseudomonadati</taxon>
        <taxon>Pseudomonadota</taxon>
        <taxon>Gammaproteobacteria</taxon>
        <taxon>Enterobacterales</taxon>
        <taxon>Pectobacteriaceae</taxon>
        <taxon>Brenneria</taxon>
    </lineage>
</organism>
<proteinExistence type="predicted"/>
<gene>
    <name evidence="1" type="ORF">DDT56_20880</name>
</gene>
<dbReference type="EMBL" id="QDKH01000033">
    <property type="protein sequence ID" value="PWC10975.1"/>
    <property type="molecule type" value="Genomic_DNA"/>
</dbReference>
<evidence type="ECO:0000313" key="2">
    <source>
        <dbReference type="Proteomes" id="UP000296159"/>
    </source>
</evidence>
<accession>A0A2U1TNI6</accession>
<reference evidence="1 2" key="1">
    <citation type="submission" date="2018-04" db="EMBL/GenBank/DDBJ databases">
        <title>Brenneria corticis sp.nov.</title>
        <authorList>
            <person name="Li Y."/>
        </authorList>
    </citation>
    <scope>NUCLEOTIDE SEQUENCE [LARGE SCALE GENOMIC DNA]</scope>
    <source>
        <strain evidence="1 2">CFCC 11842</strain>
    </source>
</reference>
<evidence type="ECO:0000313" key="1">
    <source>
        <dbReference type="EMBL" id="PWC10975.1"/>
    </source>
</evidence>
<dbReference type="AlphaFoldDB" id="A0A2U1TNI6"/>
<sequence length="70" mass="8036">MIFIPFVIPPLPMAFFFFAAVNPFKIYACNSSVRPPYSAVRHRNPLRHAYSSLRELKNGALTLVKKRLDV</sequence>
<name>A0A2U1TNI6_9GAMM</name>
<comment type="caution">
    <text evidence="1">The sequence shown here is derived from an EMBL/GenBank/DDBJ whole genome shotgun (WGS) entry which is preliminary data.</text>
</comment>
<protein>
    <submittedName>
        <fullName evidence="1">Uncharacterized protein</fullName>
    </submittedName>
</protein>